<dbReference type="GO" id="GO:0004519">
    <property type="term" value="F:endonuclease activity"/>
    <property type="evidence" value="ECO:0007669"/>
    <property type="project" value="UniProtKB-KW"/>
</dbReference>
<keyword evidence="7" id="KW-1185">Reference proteome</keyword>
<dbReference type="PANTHER" id="PTHR12302:SF3">
    <property type="entry name" value="SERINE_THREONINE-PROTEIN KINASE 31"/>
    <property type="match status" value="1"/>
</dbReference>
<evidence type="ECO:0000313" key="7">
    <source>
        <dbReference type="Proteomes" id="UP000034681"/>
    </source>
</evidence>
<dbReference type="InterPro" id="IPR035437">
    <property type="entry name" value="SNase_OB-fold_sf"/>
</dbReference>
<accession>A0A0M2PYZ2</accession>
<feature type="domain" description="TNase-like" evidence="5">
    <location>
        <begin position="10"/>
        <end position="139"/>
    </location>
</feature>
<name>A0A0M2PYZ2_PROHO</name>
<dbReference type="PROSITE" id="PS50830">
    <property type="entry name" value="TNASE_3"/>
    <property type="match status" value="1"/>
</dbReference>
<evidence type="ECO:0000256" key="3">
    <source>
        <dbReference type="ARBA" id="ARBA00022801"/>
    </source>
</evidence>
<dbReference type="PANTHER" id="PTHR12302">
    <property type="entry name" value="EBNA2 BINDING PROTEIN P100"/>
    <property type="match status" value="1"/>
</dbReference>
<dbReference type="PROSITE" id="PS01284">
    <property type="entry name" value="TNASE_2"/>
    <property type="match status" value="1"/>
</dbReference>
<dbReference type="Pfam" id="PF00565">
    <property type="entry name" value="SNase"/>
    <property type="match status" value="1"/>
</dbReference>
<dbReference type="SUPFAM" id="SSF50199">
    <property type="entry name" value="Staphylococcal nuclease"/>
    <property type="match status" value="1"/>
</dbReference>
<comment type="caution">
    <text evidence="6">The sequence shown here is derived from an EMBL/GenBank/DDBJ whole genome shotgun (WGS) entry which is preliminary data.</text>
</comment>
<feature type="compositionally biased region" description="Basic and acidic residues" evidence="4">
    <location>
        <begin position="205"/>
        <end position="217"/>
    </location>
</feature>
<evidence type="ECO:0000256" key="1">
    <source>
        <dbReference type="ARBA" id="ARBA00022722"/>
    </source>
</evidence>
<dbReference type="EMBL" id="AJTX02000002">
    <property type="protein sequence ID" value="KKJ01666.1"/>
    <property type="molecule type" value="Genomic_DNA"/>
</dbReference>
<dbReference type="SMART" id="SM00318">
    <property type="entry name" value="SNc"/>
    <property type="match status" value="1"/>
</dbReference>
<dbReference type="STRING" id="317619.GCA_000332315_03682"/>
<dbReference type="InterPro" id="IPR016071">
    <property type="entry name" value="Staphylococal_nuclease_OB-fold"/>
</dbReference>
<proteinExistence type="predicted"/>
<protein>
    <recommendedName>
        <fullName evidence="5">TNase-like domain-containing protein</fullName>
    </recommendedName>
</protein>
<evidence type="ECO:0000256" key="2">
    <source>
        <dbReference type="ARBA" id="ARBA00022759"/>
    </source>
</evidence>
<dbReference type="GO" id="GO:0016787">
    <property type="term" value="F:hydrolase activity"/>
    <property type="evidence" value="ECO:0007669"/>
    <property type="project" value="UniProtKB-KW"/>
</dbReference>
<gene>
    <name evidence="6" type="ORF">PROH_02505</name>
</gene>
<dbReference type="InterPro" id="IPR002071">
    <property type="entry name" value="Thermonucl_AS"/>
</dbReference>
<organism evidence="6 7">
    <name type="scientific">Prochlorothrix hollandica PCC 9006 = CALU 1027</name>
    <dbReference type="NCBI Taxonomy" id="317619"/>
    <lineage>
        <taxon>Bacteria</taxon>
        <taxon>Bacillati</taxon>
        <taxon>Cyanobacteriota</taxon>
        <taxon>Cyanophyceae</taxon>
        <taxon>Prochlorotrichales</taxon>
        <taxon>Prochlorotrichaceae</taxon>
        <taxon>Prochlorothrix</taxon>
    </lineage>
</organism>
<keyword evidence="1" id="KW-0540">Nuclease</keyword>
<keyword evidence="3" id="KW-0378">Hydrolase</keyword>
<evidence type="ECO:0000313" key="6">
    <source>
        <dbReference type="EMBL" id="KKJ01666.1"/>
    </source>
</evidence>
<dbReference type="Proteomes" id="UP000034681">
    <property type="component" value="Unassembled WGS sequence"/>
</dbReference>
<evidence type="ECO:0000259" key="5">
    <source>
        <dbReference type="PROSITE" id="PS50830"/>
    </source>
</evidence>
<evidence type="ECO:0000256" key="4">
    <source>
        <dbReference type="SAM" id="MobiDB-lite"/>
    </source>
</evidence>
<dbReference type="AlphaFoldDB" id="A0A0M2PYZ2"/>
<dbReference type="Gene3D" id="2.40.50.90">
    <property type="match status" value="1"/>
</dbReference>
<keyword evidence="2" id="KW-0255">Endonuclease</keyword>
<dbReference type="eggNOG" id="COG1525">
    <property type="taxonomic scope" value="Bacteria"/>
</dbReference>
<reference evidence="6" key="1">
    <citation type="submission" date="2012-04" db="EMBL/GenBank/DDBJ databases">
        <authorList>
            <person name="Borisov I.G."/>
            <person name="Ivanikova N.V."/>
            <person name="Pinevich A.V."/>
        </authorList>
    </citation>
    <scope>NUCLEOTIDE SEQUENCE</scope>
    <source>
        <strain evidence="6">CALU 1027</strain>
    </source>
</reference>
<sequence>MAVAMDPPPPHTPAQIVRIIDGDTLTVTPSTNPSAPPETLRLACIDAPELAQTPYGSAARDRLQTLAPPGTAVTIRPLDHDRYGRTVAEVFQGDTNLNLTLVQEGQAVVYDAYIAPCDSGAYYGAQQTAQGDRRVFWQPDQPTLPWDFRHNPRTPAPSTAVPAPLMADSSSNPLPPCVQTDCNCTLTDLANQREAKRVLNAFPGDPHRLDGDKDGKPCESLPP</sequence>
<dbReference type="GO" id="GO:0003676">
    <property type="term" value="F:nucleic acid binding"/>
    <property type="evidence" value="ECO:0007669"/>
    <property type="project" value="InterPro"/>
</dbReference>
<feature type="region of interest" description="Disordered" evidence="4">
    <location>
        <begin position="200"/>
        <end position="223"/>
    </location>
</feature>